<comment type="caution">
    <text evidence="1">The sequence shown here is derived from an EMBL/GenBank/DDBJ whole genome shotgun (WGS) entry which is preliminary data.</text>
</comment>
<dbReference type="Proteomes" id="UP000650467">
    <property type="component" value="Unassembled WGS sequence"/>
</dbReference>
<organism evidence="1 2">
    <name type="scientific">Chlamydomonas incerta</name>
    <dbReference type="NCBI Taxonomy" id="51695"/>
    <lineage>
        <taxon>Eukaryota</taxon>
        <taxon>Viridiplantae</taxon>
        <taxon>Chlorophyta</taxon>
        <taxon>core chlorophytes</taxon>
        <taxon>Chlorophyceae</taxon>
        <taxon>CS clade</taxon>
        <taxon>Chlamydomonadales</taxon>
        <taxon>Chlamydomonadaceae</taxon>
        <taxon>Chlamydomonas</taxon>
    </lineage>
</organism>
<gene>
    <name evidence="1" type="ORF">HXX76_008210</name>
</gene>
<accession>A0A835VZP7</accession>
<protein>
    <submittedName>
        <fullName evidence="1">Uncharacterized protein</fullName>
    </submittedName>
</protein>
<name>A0A835VZP7_CHLIN</name>
<dbReference type="InterPro" id="IPR011643">
    <property type="entry name" value="HCR1"/>
</dbReference>
<dbReference type="EMBL" id="JAEHOC010000018">
    <property type="protein sequence ID" value="KAG2433855.1"/>
    <property type="molecule type" value="Genomic_DNA"/>
</dbReference>
<evidence type="ECO:0000313" key="2">
    <source>
        <dbReference type="Proteomes" id="UP000650467"/>
    </source>
</evidence>
<keyword evidence="2" id="KW-1185">Reference proteome</keyword>
<dbReference type="AlphaFoldDB" id="A0A835VZP7"/>
<dbReference type="OrthoDB" id="535677at2759"/>
<dbReference type="Pfam" id="PF07692">
    <property type="entry name" value="Fea1"/>
    <property type="match status" value="1"/>
</dbReference>
<evidence type="ECO:0000313" key="1">
    <source>
        <dbReference type="EMBL" id="KAG2433855.1"/>
    </source>
</evidence>
<reference evidence="1" key="1">
    <citation type="journal article" date="2020" name="bioRxiv">
        <title>Comparative genomics of Chlamydomonas.</title>
        <authorList>
            <person name="Craig R.J."/>
            <person name="Hasan A.R."/>
            <person name="Ness R.W."/>
            <person name="Keightley P.D."/>
        </authorList>
    </citation>
    <scope>NUCLEOTIDE SEQUENCE</scope>
    <source>
        <strain evidence="1">SAG 7.73</strain>
    </source>
</reference>
<proteinExistence type="predicted"/>
<sequence length="321" mass="33435">MTVDYCDIKAAMAAGNFTDALAIYSTGKNSFSGLARRTFFRFASYVTANGTVEPLHDSILAGKDTSSLDAAIRAALANGKATLAAGLIQVGALKYFLHEVDEAYNKIKTYLADPAANLTSLVADATGAPHNVDEAWSLWAGGAATNCGTLSGWASSLGGAMGSTFLGNSYVNAAMINTANEMLAAARLPTLNIQAYDAARTDVARLLTMLGLQGVSVAAYTADAAAACKRPASEVEDAKAMISVHWTYLEALLKLRNFKPSAVAELHHALTASKLSYKKVAAAVKGVLSAMGRRSSELGAPQSAVIAATWKCSSKVLRSVA</sequence>